<evidence type="ECO:0000313" key="2">
    <source>
        <dbReference type="Proteomes" id="UP000029273"/>
    </source>
</evidence>
<gene>
    <name evidence="1" type="ORF">Thpro_022560</name>
</gene>
<dbReference type="Proteomes" id="UP000029273">
    <property type="component" value="Unassembled WGS sequence"/>
</dbReference>
<sequence>MADLNAICEQVVDDVNDALGFAVVDLGSGLLMAVHHKVPYFTQSYLDAVAAAAVDMFRGKTINAVEKLLANQRGTDVANSIKEVQMTTDGTYHFMSIVPGKPNSLAVLITGRKANLGMGWAALRKSLPEIAPHCPG</sequence>
<reference evidence="1 2" key="1">
    <citation type="journal article" date="2014" name="Genome Announc.">
        <title>Draft Genome Sequence of the Iron-Oxidizing, Acidophilic, and Halotolerant 'Thiobacillus prosperus' Type Strain DSM 5130.</title>
        <authorList>
            <person name="Ossandon F.J."/>
            <person name="Cardenas J.P."/>
            <person name="Corbett M."/>
            <person name="Quatrini R."/>
            <person name="Holmes D.S."/>
            <person name="Watkin E."/>
        </authorList>
    </citation>
    <scope>NUCLEOTIDE SEQUENCE [LARGE SCALE GENOMIC DNA]</scope>
    <source>
        <strain evidence="1 2">DSM 5130</strain>
    </source>
</reference>
<protein>
    <recommendedName>
        <fullName evidence="3">Roadblock/LAMTOR2 domain-containing protein</fullName>
    </recommendedName>
</protein>
<dbReference type="RefSeq" id="WP_038092722.1">
    <property type="nucleotide sequence ID" value="NZ_JQSG02000006.1"/>
</dbReference>
<dbReference type="AlphaFoldDB" id="A0A1A6C180"/>
<organism evidence="1 2">
    <name type="scientific">Acidihalobacter prosperus</name>
    <dbReference type="NCBI Taxonomy" id="160660"/>
    <lineage>
        <taxon>Bacteria</taxon>
        <taxon>Pseudomonadati</taxon>
        <taxon>Pseudomonadota</taxon>
        <taxon>Gammaproteobacteria</taxon>
        <taxon>Chromatiales</taxon>
        <taxon>Ectothiorhodospiraceae</taxon>
        <taxon>Acidihalobacter</taxon>
    </lineage>
</organism>
<dbReference type="EMBL" id="JQSG02000006">
    <property type="protein sequence ID" value="OBS08310.1"/>
    <property type="molecule type" value="Genomic_DNA"/>
</dbReference>
<evidence type="ECO:0008006" key="3">
    <source>
        <dbReference type="Google" id="ProtNLM"/>
    </source>
</evidence>
<evidence type="ECO:0000313" key="1">
    <source>
        <dbReference type="EMBL" id="OBS08310.1"/>
    </source>
</evidence>
<name>A0A1A6C180_9GAMM</name>
<comment type="caution">
    <text evidence="1">The sequence shown here is derived from an EMBL/GenBank/DDBJ whole genome shotgun (WGS) entry which is preliminary data.</text>
</comment>
<proteinExistence type="predicted"/>
<keyword evidence="2" id="KW-1185">Reference proteome</keyword>
<accession>A0A1A6C180</accession>
<dbReference type="OrthoDB" id="3531601at2"/>